<dbReference type="RefSeq" id="WP_272896816.1">
    <property type="nucleotide sequence ID" value="NZ_JAVKGR010000014.1"/>
</dbReference>
<keyword evidence="2" id="KW-1185">Reference proteome</keyword>
<dbReference type="EMBL" id="JAVKGR010000014">
    <property type="protein sequence ID" value="MDR8020019.1"/>
    <property type="molecule type" value="Genomic_DNA"/>
</dbReference>
<accession>A0ABU2DU48</accession>
<comment type="caution">
    <text evidence="1">The sequence shown here is derived from an EMBL/GenBank/DDBJ whole genome shotgun (WGS) entry which is preliminary data.</text>
</comment>
<sequence length="43" mass="4812">MSITTRSLQTLAEHGHLSLTVRRCCQTLHWVFTVRLGRNSGGS</sequence>
<dbReference type="Proteomes" id="UP001251870">
    <property type="component" value="Unassembled WGS sequence"/>
</dbReference>
<reference evidence="1 2" key="1">
    <citation type="submission" date="2023-09" db="EMBL/GenBank/DDBJ databases">
        <title>Description of three actinobacteria isolated from air of manufacturing shop in a pharmaceutical factory.</title>
        <authorList>
            <person name="Zhang D.-F."/>
        </authorList>
    </citation>
    <scope>NUCLEOTIDE SEQUENCE [LARGE SCALE GENOMIC DNA]</scope>
    <source>
        <strain evidence="1 2">LY-0111</strain>
    </source>
</reference>
<proteinExistence type="predicted"/>
<gene>
    <name evidence="1" type="ORF">RIL96_10635</name>
</gene>
<evidence type="ECO:0000313" key="2">
    <source>
        <dbReference type="Proteomes" id="UP001251870"/>
    </source>
</evidence>
<organism evidence="1 2">
    <name type="scientific">Nesterenkonia aerolata</name>
    <dbReference type="NCBI Taxonomy" id="3074079"/>
    <lineage>
        <taxon>Bacteria</taxon>
        <taxon>Bacillati</taxon>
        <taxon>Actinomycetota</taxon>
        <taxon>Actinomycetes</taxon>
        <taxon>Micrococcales</taxon>
        <taxon>Micrococcaceae</taxon>
        <taxon>Nesterenkonia</taxon>
    </lineage>
</organism>
<name>A0ABU2DU48_9MICC</name>
<protein>
    <submittedName>
        <fullName evidence="1">Uncharacterized protein</fullName>
    </submittedName>
</protein>
<evidence type="ECO:0000313" key="1">
    <source>
        <dbReference type="EMBL" id="MDR8020019.1"/>
    </source>
</evidence>